<dbReference type="Proteomes" id="UP000035681">
    <property type="component" value="Unplaced"/>
</dbReference>
<dbReference type="WBParaSite" id="TCONS_00000470.p1">
    <property type="protein sequence ID" value="TCONS_00000470.p1"/>
    <property type="gene ID" value="XLOC_000479"/>
</dbReference>
<keyword evidence="1" id="KW-0472">Membrane</keyword>
<feature type="transmembrane region" description="Helical" evidence="1">
    <location>
        <begin position="145"/>
        <end position="160"/>
    </location>
</feature>
<proteinExistence type="predicted"/>
<keyword evidence="1" id="KW-1133">Transmembrane helix</keyword>
<evidence type="ECO:0000313" key="2">
    <source>
        <dbReference type="Proteomes" id="UP000035681"/>
    </source>
</evidence>
<name>A0A0K0E127_STRER</name>
<feature type="transmembrane region" description="Helical" evidence="1">
    <location>
        <begin position="66"/>
        <end position="86"/>
    </location>
</feature>
<dbReference type="AlphaFoldDB" id="A0A0K0E127"/>
<dbReference type="STRING" id="6248.A0A0K0E127"/>
<feature type="transmembrane region" description="Helical" evidence="1">
    <location>
        <begin position="355"/>
        <end position="376"/>
    </location>
</feature>
<protein>
    <submittedName>
        <fullName evidence="3">C2H2-type domain-containing protein</fullName>
    </submittedName>
</protein>
<sequence length="383" mass="44683">MGIYTCGRNFNNQPTNYEHHRITSFMKRNPHNISSWKDVGIGSGIKVKSAEKSDARRKRKKYIKNGGFFIFICHFTIVFAMCVLTLNEINHFQQQGNVEIVNLIHLPNFLKILMKETENFGIHIIISCFVIEVTSLYFTKARTNFLDVMSLCLFMVLGYFKSTDNDGVEGIFVELALMSMTSVVTFANLVLPKLPKHKTKPNSIMSAFHMDSPSSQCESSVCEFTDINGEEEMDVDEYKSDTDNILLNRLKFRDTTRDDTPIREIRPLLNNFKLDNNSENSFNRQKDNVFSRSNLISNQQYNRPIFKKPLFTRESYLESKNEFYKSSSVPQLPNENRHINTQISQDSGYFRIRKLYVYIGLIIIMANTFFNIFSFYQKFQQNW</sequence>
<evidence type="ECO:0000256" key="1">
    <source>
        <dbReference type="SAM" id="Phobius"/>
    </source>
</evidence>
<keyword evidence="1" id="KW-0812">Transmembrane</keyword>
<evidence type="ECO:0000313" key="3">
    <source>
        <dbReference type="WBParaSite" id="SSTP_0000318900.1"/>
    </source>
</evidence>
<accession>A0A0K0E127</accession>
<feature type="transmembrane region" description="Helical" evidence="1">
    <location>
        <begin position="172"/>
        <end position="191"/>
    </location>
</feature>
<dbReference type="WBParaSite" id="SSTP_0000318900.1">
    <property type="protein sequence ID" value="SSTP_0000318900.1"/>
    <property type="gene ID" value="SSTP_0000318900"/>
</dbReference>
<keyword evidence="2" id="KW-1185">Reference proteome</keyword>
<organism evidence="3">
    <name type="scientific">Strongyloides stercoralis</name>
    <name type="common">Threadworm</name>
    <dbReference type="NCBI Taxonomy" id="6248"/>
    <lineage>
        <taxon>Eukaryota</taxon>
        <taxon>Metazoa</taxon>
        <taxon>Ecdysozoa</taxon>
        <taxon>Nematoda</taxon>
        <taxon>Chromadorea</taxon>
        <taxon>Rhabditida</taxon>
        <taxon>Tylenchina</taxon>
        <taxon>Panagrolaimomorpha</taxon>
        <taxon>Strongyloidoidea</taxon>
        <taxon>Strongyloididae</taxon>
        <taxon>Strongyloides</taxon>
    </lineage>
</organism>
<reference evidence="3" key="1">
    <citation type="submission" date="2015-08" db="UniProtKB">
        <authorList>
            <consortium name="WormBaseParasite"/>
        </authorList>
    </citation>
    <scope>IDENTIFICATION</scope>
</reference>
<feature type="transmembrane region" description="Helical" evidence="1">
    <location>
        <begin position="120"/>
        <end position="138"/>
    </location>
</feature>